<keyword evidence="4" id="KW-1185">Reference proteome</keyword>
<evidence type="ECO:0000313" key="4">
    <source>
        <dbReference type="Proteomes" id="UP001165641"/>
    </source>
</evidence>
<evidence type="ECO:0000313" key="3">
    <source>
        <dbReference type="EMBL" id="MDB6176902.1"/>
    </source>
</evidence>
<accession>A0ABT4ZC15</accession>
<dbReference type="Proteomes" id="UP001165641">
    <property type="component" value="Unassembled WGS sequence"/>
</dbReference>
<feature type="region of interest" description="Disordered" evidence="1">
    <location>
        <begin position="350"/>
        <end position="380"/>
    </location>
</feature>
<feature type="domain" description="Hedgehog/Intein (Hint)" evidence="2">
    <location>
        <begin position="175"/>
        <end position="321"/>
    </location>
</feature>
<organism evidence="3 4">
    <name type="scientific">Paracoccus onchidii</name>
    <dbReference type="NCBI Taxonomy" id="3017813"/>
    <lineage>
        <taxon>Bacteria</taxon>
        <taxon>Pseudomonadati</taxon>
        <taxon>Pseudomonadota</taxon>
        <taxon>Alphaproteobacteria</taxon>
        <taxon>Rhodobacterales</taxon>
        <taxon>Paracoccaceae</taxon>
        <taxon>Paracoccus</taxon>
    </lineage>
</organism>
<proteinExistence type="predicted"/>
<evidence type="ECO:0000256" key="1">
    <source>
        <dbReference type="SAM" id="MobiDB-lite"/>
    </source>
</evidence>
<sequence>MDYQVTMLTLSQIIPTGTGTARYAPWSGTSSPITFPDGQLTTITIADDDPEFESSYYTPEETQQTLVHDTTFGYGAAEETIPAGTQLSNFIGSYIVDADGNRFQAVFPRDFTASTSDSELGEKYSVLLFPVENVDPDTGDVSYPEFSLENQYRFVSINPIGTADDSLDYPPSSVTCFVSGTGIVTTQGTRPIEKLAVGDLVLTRDKGFQAIRWIGNTRLDARQLDMRPQLRPIRIAKDALGDGTPQADLIVSPQHRVLVRSRIAARMFGAPEVLVAAKHLVGLPGIELMRNAQSVTYWHILFQSHEIVLSEGAWTESLYTGATALKSVSAAARREILSLFPELRDKSFSPTPARPLASGRTGRKLAERHKKNGKRLIAAT</sequence>
<protein>
    <submittedName>
        <fullName evidence="3">Hint domain-containing protein</fullName>
    </submittedName>
</protein>
<comment type="caution">
    <text evidence="3">The sequence shown here is derived from an EMBL/GenBank/DDBJ whole genome shotgun (WGS) entry which is preliminary data.</text>
</comment>
<reference evidence="3" key="1">
    <citation type="submission" date="2022-12" db="EMBL/GenBank/DDBJ databases">
        <title>Paracoccus onchidii sp. nov., isolated from a marine invertebrate from the South China Sea.</title>
        <authorList>
            <person name="Xu S."/>
            <person name="Liu Z."/>
            <person name="Xu Y."/>
        </authorList>
    </citation>
    <scope>NUCLEOTIDE SEQUENCE</scope>
    <source>
        <strain evidence="3">Z330</strain>
    </source>
</reference>
<dbReference type="RefSeq" id="WP_271888031.1">
    <property type="nucleotide sequence ID" value="NZ_JAQBIE010000005.1"/>
</dbReference>
<dbReference type="InterPro" id="IPR036844">
    <property type="entry name" value="Hint_dom_sf"/>
</dbReference>
<evidence type="ECO:0000259" key="2">
    <source>
        <dbReference type="Pfam" id="PF13403"/>
    </source>
</evidence>
<feature type="compositionally biased region" description="Basic residues" evidence="1">
    <location>
        <begin position="361"/>
        <end position="374"/>
    </location>
</feature>
<gene>
    <name evidence="3" type="ORF">PAF17_05200</name>
</gene>
<dbReference type="SUPFAM" id="SSF51294">
    <property type="entry name" value="Hedgehog/intein (Hint) domain"/>
    <property type="match status" value="1"/>
</dbReference>
<dbReference type="InterPro" id="IPR028992">
    <property type="entry name" value="Hedgehog/Intein_dom"/>
</dbReference>
<dbReference type="Pfam" id="PF13403">
    <property type="entry name" value="Hint_2"/>
    <property type="match status" value="1"/>
</dbReference>
<dbReference type="Gene3D" id="2.170.16.10">
    <property type="entry name" value="Hedgehog/Intein (Hint) domain"/>
    <property type="match status" value="1"/>
</dbReference>
<dbReference type="EMBL" id="JAQBIE010000005">
    <property type="protein sequence ID" value="MDB6176902.1"/>
    <property type="molecule type" value="Genomic_DNA"/>
</dbReference>
<name>A0ABT4ZC15_9RHOB</name>